<dbReference type="EMBL" id="CAJNYU010001815">
    <property type="protein sequence ID" value="CAF3470953.1"/>
    <property type="molecule type" value="Genomic_DNA"/>
</dbReference>
<dbReference type="AlphaFoldDB" id="A0A820U0G4"/>
<keyword evidence="3" id="KW-0597">Phosphoprotein</keyword>
<dbReference type="Proteomes" id="UP000663851">
    <property type="component" value="Unassembled WGS sequence"/>
</dbReference>
<feature type="region of interest" description="Disordered" evidence="6">
    <location>
        <begin position="63"/>
        <end position="87"/>
    </location>
</feature>
<comment type="subcellular location">
    <subcellularLocation>
        <location evidence="1">Cytoplasm</location>
        <location evidence="1">Cytoskeleton</location>
    </subcellularLocation>
</comment>
<accession>A0A820U0G4</accession>
<dbReference type="GO" id="GO:0008017">
    <property type="term" value="F:microtubule binding"/>
    <property type="evidence" value="ECO:0007669"/>
    <property type="project" value="InterPro"/>
</dbReference>
<dbReference type="EMBL" id="CAJNYV010004351">
    <property type="protein sequence ID" value="CAF3667098.1"/>
    <property type="molecule type" value="Genomic_DNA"/>
</dbReference>
<dbReference type="GO" id="GO:0043005">
    <property type="term" value="C:neuron projection"/>
    <property type="evidence" value="ECO:0007669"/>
    <property type="project" value="TreeGrafter"/>
</dbReference>
<evidence type="ECO:0000313" key="8">
    <source>
        <dbReference type="EMBL" id="CAF3466523.1"/>
    </source>
</evidence>
<keyword evidence="17" id="KW-1185">Reference proteome</keyword>
<dbReference type="EMBL" id="CAJOBQ010001727">
    <property type="protein sequence ID" value="CAF4511062.1"/>
    <property type="molecule type" value="Genomic_DNA"/>
</dbReference>
<evidence type="ECO:0000313" key="16">
    <source>
        <dbReference type="EMBL" id="CAF4828294.1"/>
    </source>
</evidence>
<evidence type="ECO:0000256" key="5">
    <source>
        <dbReference type="ARBA" id="ARBA00023212"/>
    </source>
</evidence>
<dbReference type="EMBL" id="CAJOBS010002654">
    <property type="protein sequence ID" value="CAF4828294.1"/>
    <property type="molecule type" value="Genomic_DNA"/>
</dbReference>
<evidence type="ECO:0000313" key="12">
    <source>
        <dbReference type="EMBL" id="CAF4479260.1"/>
    </source>
</evidence>
<evidence type="ECO:0000313" key="14">
    <source>
        <dbReference type="EMBL" id="CAF4511062.1"/>
    </source>
</evidence>
<feature type="compositionally biased region" description="Polar residues" evidence="6">
    <location>
        <begin position="1"/>
        <end position="11"/>
    </location>
</feature>
<name>A0A820U0G4_9BILA</name>
<dbReference type="GO" id="GO:0005856">
    <property type="term" value="C:cytoskeleton"/>
    <property type="evidence" value="ECO:0007669"/>
    <property type="project" value="UniProtKB-SubCell"/>
</dbReference>
<evidence type="ECO:0000313" key="7">
    <source>
        <dbReference type="EMBL" id="CAF3218426.1"/>
    </source>
</evidence>
<evidence type="ECO:0000313" key="15">
    <source>
        <dbReference type="EMBL" id="CAF4769332.1"/>
    </source>
</evidence>
<dbReference type="Proteomes" id="UP000663873">
    <property type="component" value="Unassembled WGS sequence"/>
</dbReference>
<dbReference type="GO" id="GO:0000226">
    <property type="term" value="P:microtubule cytoskeleton organization"/>
    <property type="evidence" value="ECO:0007669"/>
    <property type="project" value="TreeGrafter"/>
</dbReference>
<protein>
    <submittedName>
        <fullName evidence="12">Uncharacterized protein</fullName>
    </submittedName>
</protein>
<sequence>MDTPTPSNGTFNKEYLSPSRDAQNLSFRKNFNESTRGSRQLWWSPKPSTVEIPSDSVIVKDAKPKVDSMSNISHRPRGGQVALRSEPVKWQTSSKVNSLSNIHWTPPVPQVNIQQERLNWKAQPKVNSLDNVHHKPIDRSVEIYHEKLDFTHVTPRVDCGFSN</sequence>
<evidence type="ECO:0000256" key="2">
    <source>
        <dbReference type="ARBA" id="ARBA00022490"/>
    </source>
</evidence>
<dbReference type="EMBL" id="CAJNXB010002120">
    <property type="protein sequence ID" value="CAF3218426.1"/>
    <property type="molecule type" value="Genomic_DNA"/>
</dbReference>
<dbReference type="Proteomes" id="UP000663848">
    <property type="component" value="Unassembled WGS sequence"/>
</dbReference>
<dbReference type="InterPro" id="IPR001084">
    <property type="entry name" value="MAP_tubulin-bd_rpt"/>
</dbReference>
<evidence type="ECO:0000313" key="11">
    <source>
        <dbReference type="EMBL" id="CAF3667098.1"/>
    </source>
</evidence>
<organism evidence="12 17">
    <name type="scientific">Rotaria socialis</name>
    <dbReference type="NCBI Taxonomy" id="392032"/>
    <lineage>
        <taxon>Eukaryota</taxon>
        <taxon>Metazoa</taxon>
        <taxon>Spiralia</taxon>
        <taxon>Gnathifera</taxon>
        <taxon>Rotifera</taxon>
        <taxon>Eurotatoria</taxon>
        <taxon>Bdelloidea</taxon>
        <taxon>Philodinida</taxon>
        <taxon>Philodinidae</taxon>
        <taxon>Rotaria</taxon>
    </lineage>
</organism>
<dbReference type="EMBL" id="CAJOBR010004150">
    <property type="protein sequence ID" value="CAF4769332.1"/>
    <property type="molecule type" value="Genomic_DNA"/>
</dbReference>
<evidence type="ECO:0000313" key="17">
    <source>
        <dbReference type="Proteomes" id="UP000663873"/>
    </source>
</evidence>
<dbReference type="EMBL" id="CAJOBO010003218">
    <property type="protein sequence ID" value="CAF4484827.1"/>
    <property type="molecule type" value="Genomic_DNA"/>
</dbReference>
<dbReference type="Proteomes" id="UP000663833">
    <property type="component" value="Unassembled WGS sequence"/>
</dbReference>
<dbReference type="EMBL" id="CAJNYT010002373">
    <property type="protein sequence ID" value="CAF3466523.1"/>
    <property type="molecule type" value="Genomic_DNA"/>
</dbReference>
<evidence type="ECO:0000313" key="13">
    <source>
        <dbReference type="EMBL" id="CAF4484827.1"/>
    </source>
</evidence>
<dbReference type="EMBL" id="CAJOBP010005840">
    <property type="protein sequence ID" value="CAF4479260.1"/>
    <property type="molecule type" value="Genomic_DNA"/>
</dbReference>
<dbReference type="Proteomes" id="UP000663862">
    <property type="component" value="Unassembled WGS sequence"/>
</dbReference>
<evidence type="ECO:0000313" key="9">
    <source>
        <dbReference type="EMBL" id="CAF3470953.1"/>
    </source>
</evidence>
<dbReference type="Pfam" id="PF00418">
    <property type="entry name" value="Tubulin-binding"/>
    <property type="match status" value="2"/>
</dbReference>
<evidence type="ECO:0000256" key="6">
    <source>
        <dbReference type="SAM" id="MobiDB-lite"/>
    </source>
</evidence>
<keyword evidence="4" id="KW-0677">Repeat</keyword>
<keyword evidence="5" id="KW-0206">Cytoskeleton</keyword>
<dbReference type="GO" id="GO:0031175">
    <property type="term" value="P:neuron projection development"/>
    <property type="evidence" value="ECO:0007669"/>
    <property type="project" value="TreeGrafter"/>
</dbReference>
<dbReference type="OrthoDB" id="9378527at2759"/>
<dbReference type="Proteomes" id="UP000663872">
    <property type="component" value="Unassembled WGS sequence"/>
</dbReference>
<gene>
    <name evidence="9" type="ORF">FME351_LOCUS14826</name>
    <name evidence="8" type="ORF">GRG538_LOCUS15334</name>
    <name evidence="13" type="ORF">HFQ381_LOCUS26564</name>
    <name evidence="11" type="ORF">KIK155_LOCUS24417</name>
    <name evidence="10" type="ORF">LUA448_LOCUS31709</name>
    <name evidence="15" type="ORF">QYT958_LOCUS22074</name>
    <name evidence="7" type="ORF">TIS948_LOCUS13499</name>
    <name evidence="16" type="ORF">TOA249_LOCUS25068</name>
    <name evidence="14" type="ORF">TSG867_LOCUS21863</name>
    <name evidence="12" type="ORF">UJA718_LOCUS24802</name>
</gene>
<evidence type="ECO:0000256" key="1">
    <source>
        <dbReference type="ARBA" id="ARBA00004245"/>
    </source>
</evidence>
<dbReference type="PANTHER" id="PTHR11501">
    <property type="entry name" value="MICROTUBULE-ASSOCIATED PROTEIN"/>
    <property type="match status" value="1"/>
</dbReference>
<dbReference type="Proteomes" id="UP000663869">
    <property type="component" value="Unassembled WGS sequence"/>
</dbReference>
<evidence type="ECO:0000313" key="10">
    <source>
        <dbReference type="EMBL" id="CAF3626743.1"/>
    </source>
</evidence>
<dbReference type="PANTHER" id="PTHR11501:SF18">
    <property type="entry name" value="MICROTUBULE-ASSOCIATED PROTEIN"/>
    <property type="match status" value="1"/>
</dbReference>
<evidence type="ECO:0000256" key="4">
    <source>
        <dbReference type="ARBA" id="ARBA00022737"/>
    </source>
</evidence>
<dbReference type="EMBL" id="CAJNYD010004734">
    <property type="protein sequence ID" value="CAF3626743.1"/>
    <property type="molecule type" value="Genomic_DNA"/>
</dbReference>
<reference evidence="12" key="1">
    <citation type="submission" date="2021-02" db="EMBL/GenBank/DDBJ databases">
        <authorList>
            <person name="Nowell W R."/>
        </authorList>
    </citation>
    <scope>NUCLEOTIDE SEQUENCE</scope>
</reference>
<keyword evidence="2" id="KW-0963">Cytoplasm</keyword>
<dbReference type="InterPro" id="IPR027324">
    <property type="entry name" value="MAP2/MAP4/Tau"/>
</dbReference>
<comment type="caution">
    <text evidence="12">The sequence shown here is derived from an EMBL/GenBank/DDBJ whole genome shotgun (WGS) entry which is preliminary data.</text>
</comment>
<dbReference type="Proteomes" id="UP000663838">
    <property type="component" value="Unassembled WGS sequence"/>
</dbReference>
<dbReference type="Proteomes" id="UP000663865">
    <property type="component" value="Unassembled WGS sequence"/>
</dbReference>
<proteinExistence type="predicted"/>
<feature type="region of interest" description="Disordered" evidence="6">
    <location>
        <begin position="1"/>
        <end position="24"/>
    </location>
</feature>
<evidence type="ECO:0000256" key="3">
    <source>
        <dbReference type="ARBA" id="ARBA00022553"/>
    </source>
</evidence>
<dbReference type="Proteomes" id="UP000663825">
    <property type="component" value="Unassembled WGS sequence"/>
</dbReference>